<proteinExistence type="inferred from homology"/>
<gene>
    <name evidence="6" type="ORF">MPPM_0717</name>
</gene>
<evidence type="ECO:0000256" key="5">
    <source>
        <dbReference type="PIRSR" id="PIRSR001365-2"/>
    </source>
</evidence>
<keyword evidence="2 3" id="KW-0456">Lyase</keyword>
<comment type="similarity">
    <text evidence="1 3">Belongs to the DapA family.</text>
</comment>
<dbReference type="GO" id="GO:0008840">
    <property type="term" value="F:4-hydroxy-tetrahydrodipicolinate synthase activity"/>
    <property type="evidence" value="ECO:0007669"/>
    <property type="project" value="TreeGrafter"/>
</dbReference>
<name>A0A169QP01_9HYPH</name>
<feature type="active site" description="Proton donor/acceptor" evidence="4">
    <location>
        <position position="135"/>
    </location>
</feature>
<accession>A0A169QP01</accession>
<organism evidence="6 7">
    <name type="scientific">Methylorubrum populi</name>
    <dbReference type="NCBI Taxonomy" id="223967"/>
    <lineage>
        <taxon>Bacteria</taxon>
        <taxon>Pseudomonadati</taxon>
        <taxon>Pseudomonadota</taxon>
        <taxon>Alphaproteobacteria</taxon>
        <taxon>Hyphomicrobiales</taxon>
        <taxon>Methylobacteriaceae</taxon>
        <taxon>Methylorubrum</taxon>
    </lineage>
</organism>
<dbReference type="GO" id="GO:0005829">
    <property type="term" value="C:cytosol"/>
    <property type="evidence" value="ECO:0007669"/>
    <property type="project" value="TreeGrafter"/>
</dbReference>
<protein>
    <submittedName>
        <fullName evidence="6">Dihydrodipicolinate synthetase</fullName>
    </submittedName>
</protein>
<dbReference type="Proteomes" id="UP000218288">
    <property type="component" value="Chromosome"/>
</dbReference>
<dbReference type="CDD" id="cd00408">
    <property type="entry name" value="DHDPS-like"/>
    <property type="match status" value="1"/>
</dbReference>
<sequence>MSPFTGLSAFPITPASPDGRVDPAALRALIARLVNAGVDSIGLLGSTGTYAYLSRDERRRAVEAALDEAGGRVPVIVGIGALRTDEAVALAQDARAAGAAAGLLAAMSYTPLTDDEVFEHVSAVAAGSRLPICIYDNPGTTHFRFTPSLVGRLAQVSGIHALKSPAPDPDAVAGHLDALRRAVPADFRLGYSGDWNAAEALLAGGEAWYSVAAGLFPEPCLAILRAAQAGDAARARALNARMQPLWDLFREFTSLRVVYAAVDHLGLCRADPPRPILPLPETLRIRVADVVDRLGLA</sequence>
<evidence type="ECO:0000313" key="7">
    <source>
        <dbReference type="Proteomes" id="UP000218288"/>
    </source>
</evidence>
<evidence type="ECO:0000256" key="4">
    <source>
        <dbReference type="PIRSR" id="PIRSR001365-1"/>
    </source>
</evidence>
<feature type="active site" description="Schiff-base intermediate with substrate" evidence="4">
    <location>
        <position position="163"/>
    </location>
</feature>
<dbReference type="RefSeq" id="WP_096483866.1">
    <property type="nucleotide sequence ID" value="NZ_AP014809.1"/>
</dbReference>
<dbReference type="Gene3D" id="3.20.20.70">
    <property type="entry name" value="Aldolase class I"/>
    <property type="match status" value="1"/>
</dbReference>
<dbReference type="SMART" id="SM01130">
    <property type="entry name" value="DHDPS"/>
    <property type="match status" value="1"/>
</dbReference>
<dbReference type="PANTHER" id="PTHR12128:SF66">
    <property type="entry name" value="4-HYDROXY-2-OXOGLUTARATE ALDOLASE, MITOCHONDRIAL"/>
    <property type="match status" value="1"/>
</dbReference>
<reference evidence="6 7" key="1">
    <citation type="journal article" date="2016" name="Genome Announc.">
        <title>Complete Genome Sequence of Methylobacterium populi P-1M, Isolated from Pink-Pigmented Household Biofilm.</title>
        <authorList>
            <person name="Morohoshi T."/>
            <person name="Ikeda T."/>
        </authorList>
    </citation>
    <scope>NUCLEOTIDE SEQUENCE [LARGE SCALE GENOMIC DNA]</scope>
    <source>
        <strain evidence="6 7">P-1M</strain>
    </source>
</reference>
<evidence type="ECO:0000256" key="3">
    <source>
        <dbReference type="PIRNR" id="PIRNR001365"/>
    </source>
</evidence>
<dbReference type="PANTHER" id="PTHR12128">
    <property type="entry name" value="DIHYDRODIPICOLINATE SYNTHASE"/>
    <property type="match status" value="1"/>
</dbReference>
<dbReference type="PRINTS" id="PR00146">
    <property type="entry name" value="DHPICSNTHASE"/>
</dbReference>
<dbReference type="AlphaFoldDB" id="A0A169QP01"/>
<evidence type="ECO:0000256" key="2">
    <source>
        <dbReference type="ARBA" id="ARBA00023239"/>
    </source>
</evidence>
<evidence type="ECO:0000256" key="1">
    <source>
        <dbReference type="ARBA" id="ARBA00007592"/>
    </source>
</evidence>
<dbReference type="EMBL" id="AP014809">
    <property type="protein sequence ID" value="BAU89322.1"/>
    <property type="molecule type" value="Genomic_DNA"/>
</dbReference>
<dbReference type="OrthoDB" id="9778880at2"/>
<dbReference type="SUPFAM" id="SSF51569">
    <property type="entry name" value="Aldolase"/>
    <property type="match status" value="1"/>
</dbReference>
<dbReference type="InterPro" id="IPR013785">
    <property type="entry name" value="Aldolase_TIM"/>
</dbReference>
<evidence type="ECO:0000313" key="6">
    <source>
        <dbReference type="EMBL" id="BAU89322.1"/>
    </source>
</evidence>
<dbReference type="InterPro" id="IPR002220">
    <property type="entry name" value="DapA-like"/>
</dbReference>
<dbReference type="Pfam" id="PF00701">
    <property type="entry name" value="DHDPS"/>
    <property type="match status" value="1"/>
</dbReference>
<dbReference type="PIRSF" id="PIRSF001365">
    <property type="entry name" value="DHDPS"/>
    <property type="match status" value="1"/>
</dbReference>
<feature type="binding site" evidence="5">
    <location>
        <position position="47"/>
    </location>
    <ligand>
        <name>pyruvate</name>
        <dbReference type="ChEBI" id="CHEBI:15361"/>
    </ligand>
</feature>